<gene>
    <name evidence="1" type="ORF">TCNE_LOCUS9466</name>
</gene>
<keyword evidence="2" id="KW-1185">Reference proteome</keyword>
<evidence type="ECO:0000313" key="2">
    <source>
        <dbReference type="Proteomes" id="UP000050794"/>
    </source>
</evidence>
<dbReference type="EMBL" id="UYWY01020182">
    <property type="protein sequence ID" value="VDM40787.1"/>
    <property type="molecule type" value="Genomic_DNA"/>
</dbReference>
<dbReference type="WBParaSite" id="TCNE_0000946601-mRNA-1">
    <property type="protein sequence ID" value="TCNE_0000946601-mRNA-1"/>
    <property type="gene ID" value="TCNE_0000946601"/>
</dbReference>
<evidence type="ECO:0000313" key="3">
    <source>
        <dbReference type="WBParaSite" id="TCNE_0000946601-mRNA-1"/>
    </source>
</evidence>
<sequence>MLSAKWIPDSGQRKQYGFRVFVASCLFSAATIGKHFPQFSYHPATWNEKDFELQLRPAPQKDGGSRLHSGPSLFRVYLETSDEQVSENSPASE</sequence>
<dbReference type="Proteomes" id="UP000050794">
    <property type="component" value="Unassembled WGS sequence"/>
</dbReference>
<accession>A0A183ULU6</accession>
<protein>
    <submittedName>
        <fullName evidence="1 3">Uncharacterized protein</fullName>
    </submittedName>
</protein>
<name>A0A183ULU6_TOXCA</name>
<proteinExistence type="predicted"/>
<reference evidence="3" key="1">
    <citation type="submission" date="2016-06" db="UniProtKB">
        <authorList>
            <consortium name="WormBaseParasite"/>
        </authorList>
    </citation>
    <scope>IDENTIFICATION</scope>
</reference>
<dbReference type="AlphaFoldDB" id="A0A183ULU6"/>
<reference evidence="1 2" key="2">
    <citation type="submission" date="2018-11" db="EMBL/GenBank/DDBJ databases">
        <authorList>
            <consortium name="Pathogen Informatics"/>
        </authorList>
    </citation>
    <scope>NUCLEOTIDE SEQUENCE [LARGE SCALE GENOMIC DNA]</scope>
</reference>
<organism evidence="2 3">
    <name type="scientific">Toxocara canis</name>
    <name type="common">Canine roundworm</name>
    <dbReference type="NCBI Taxonomy" id="6265"/>
    <lineage>
        <taxon>Eukaryota</taxon>
        <taxon>Metazoa</taxon>
        <taxon>Ecdysozoa</taxon>
        <taxon>Nematoda</taxon>
        <taxon>Chromadorea</taxon>
        <taxon>Rhabditida</taxon>
        <taxon>Spirurina</taxon>
        <taxon>Ascaridomorpha</taxon>
        <taxon>Ascaridoidea</taxon>
        <taxon>Toxocaridae</taxon>
        <taxon>Toxocara</taxon>
    </lineage>
</organism>
<evidence type="ECO:0000313" key="1">
    <source>
        <dbReference type="EMBL" id="VDM40787.1"/>
    </source>
</evidence>